<dbReference type="SMART" id="SM00382">
    <property type="entry name" value="AAA"/>
    <property type="match status" value="1"/>
</dbReference>
<keyword evidence="2 4" id="KW-0067">ATP-binding</keyword>
<dbReference type="PANTHER" id="PTHR23077:SF27">
    <property type="entry name" value="ATPASE FAMILY GENE 2 PROTEIN HOMOLOG A"/>
    <property type="match status" value="1"/>
</dbReference>
<dbReference type="PANTHER" id="PTHR23077">
    <property type="entry name" value="AAA-FAMILY ATPASE"/>
    <property type="match status" value="1"/>
</dbReference>
<evidence type="ECO:0000256" key="1">
    <source>
        <dbReference type="ARBA" id="ARBA00022741"/>
    </source>
</evidence>
<dbReference type="InterPro" id="IPR027417">
    <property type="entry name" value="P-loop_NTPase"/>
</dbReference>
<accession>A0A8H3FLC8</accession>
<evidence type="ECO:0000313" key="7">
    <source>
        <dbReference type="Proteomes" id="UP000664521"/>
    </source>
</evidence>
<name>A0A8H3FLC8_9LECA</name>
<dbReference type="Pfam" id="PF00004">
    <property type="entry name" value="AAA"/>
    <property type="match status" value="1"/>
</dbReference>
<gene>
    <name evidence="6" type="primary">AFG2_1</name>
    <name evidence="6" type="ORF">HETSPECPRED_005482</name>
</gene>
<dbReference type="InterPro" id="IPR003960">
    <property type="entry name" value="ATPase_AAA_CS"/>
</dbReference>
<proteinExistence type="inferred from homology"/>
<dbReference type="PROSITE" id="PS00674">
    <property type="entry name" value="AAA"/>
    <property type="match status" value="1"/>
</dbReference>
<evidence type="ECO:0000256" key="3">
    <source>
        <dbReference type="ARBA" id="ARBA00023054"/>
    </source>
</evidence>
<dbReference type="Proteomes" id="UP000664521">
    <property type="component" value="Unassembled WGS sequence"/>
</dbReference>
<organism evidence="6 7">
    <name type="scientific">Heterodermia speciosa</name>
    <dbReference type="NCBI Taxonomy" id="116794"/>
    <lineage>
        <taxon>Eukaryota</taxon>
        <taxon>Fungi</taxon>
        <taxon>Dikarya</taxon>
        <taxon>Ascomycota</taxon>
        <taxon>Pezizomycotina</taxon>
        <taxon>Lecanoromycetes</taxon>
        <taxon>OSLEUM clade</taxon>
        <taxon>Lecanoromycetidae</taxon>
        <taxon>Caliciales</taxon>
        <taxon>Physciaceae</taxon>
        <taxon>Heterodermia</taxon>
    </lineage>
</organism>
<keyword evidence="3" id="KW-0175">Coiled coil</keyword>
<comment type="similarity">
    <text evidence="4">Belongs to the AAA ATPase family.</text>
</comment>
<dbReference type="OrthoDB" id="27435at2759"/>
<dbReference type="FunFam" id="3.40.50.300:FF:001025">
    <property type="entry name" value="ATPase family, AAA domain-containing 2B"/>
    <property type="match status" value="1"/>
</dbReference>
<dbReference type="InterPro" id="IPR003959">
    <property type="entry name" value="ATPase_AAA_core"/>
</dbReference>
<evidence type="ECO:0000259" key="5">
    <source>
        <dbReference type="SMART" id="SM00382"/>
    </source>
</evidence>
<sequence length="236" mass="25589">MARLGLKSKKGLLLYGPPGCSKTLAAKAVATEADLNFIAVKGAELLSMYVGESERAVREIFRKARSASPSIIFFDEIDALGSSRGTEHGGLNVLTTLLNELDGIEDLKGVFVLAATNNPSILDPALIRPGRLTTLLYVGLPDFEARAEILQLQLRPVDVEPSIDINELADITDGYSGAEIVDLCQSAGYAALDIGIETGVKQSITLQRMREAIANTPKGITSEQIRRYEEWNSNRR</sequence>
<protein>
    <submittedName>
        <fullName evidence="6">AAA+-type ATPase</fullName>
    </submittedName>
</protein>
<comment type="caution">
    <text evidence="6">The sequence shown here is derived from an EMBL/GenBank/DDBJ whole genome shotgun (WGS) entry which is preliminary data.</text>
</comment>
<dbReference type="InterPro" id="IPR003593">
    <property type="entry name" value="AAA+_ATPase"/>
</dbReference>
<feature type="domain" description="AAA+ ATPase" evidence="5">
    <location>
        <begin position="8"/>
        <end position="142"/>
    </location>
</feature>
<dbReference type="InterPro" id="IPR050168">
    <property type="entry name" value="AAA_ATPase_domain"/>
</dbReference>
<keyword evidence="1 4" id="KW-0547">Nucleotide-binding</keyword>
<dbReference type="AlphaFoldDB" id="A0A8H3FLC8"/>
<dbReference type="Pfam" id="PF17862">
    <property type="entry name" value="AAA_lid_3"/>
    <property type="match status" value="1"/>
</dbReference>
<dbReference type="Gene3D" id="3.40.50.300">
    <property type="entry name" value="P-loop containing nucleotide triphosphate hydrolases"/>
    <property type="match status" value="1"/>
</dbReference>
<reference evidence="6" key="1">
    <citation type="submission" date="2021-03" db="EMBL/GenBank/DDBJ databases">
        <authorList>
            <person name="Tagirdzhanova G."/>
        </authorList>
    </citation>
    <scope>NUCLEOTIDE SEQUENCE</scope>
</reference>
<dbReference type="GO" id="GO:0016887">
    <property type="term" value="F:ATP hydrolysis activity"/>
    <property type="evidence" value="ECO:0007669"/>
    <property type="project" value="InterPro"/>
</dbReference>
<evidence type="ECO:0000256" key="2">
    <source>
        <dbReference type="ARBA" id="ARBA00022840"/>
    </source>
</evidence>
<dbReference type="EMBL" id="CAJPDS010000034">
    <property type="protein sequence ID" value="CAF9923983.1"/>
    <property type="molecule type" value="Genomic_DNA"/>
</dbReference>
<dbReference type="InterPro" id="IPR041569">
    <property type="entry name" value="AAA_lid_3"/>
</dbReference>
<dbReference type="GO" id="GO:0005737">
    <property type="term" value="C:cytoplasm"/>
    <property type="evidence" value="ECO:0007669"/>
    <property type="project" value="TreeGrafter"/>
</dbReference>
<keyword evidence="7" id="KW-1185">Reference proteome</keyword>
<dbReference type="Gene3D" id="1.10.8.60">
    <property type="match status" value="1"/>
</dbReference>
<evidence type="ECO:0000256" key="4">
    <source>
        <dbReference type="RuleBase" id="RU003651"/>
    </source>
</evidence>
<dbReference type="GO" id="GO:0005524">
    <property type="term" value="F:ATP binding"/>
    <property type="evidence" value="ECO:0007669"/>
    <property type="project" value="UniProtKB-KW"/>
</dbReference>
<dbReference type="SUPFAM" id="SSF52540">
    <property type="entry name" value="P-loop containing nucleoside triphosphate hydrolases"/>
    <property type="match status" value="1"/>
</dbReference>
<evidence type="ECO:0000313" key="6">
    <source>
        <dbReference type="EMBL" id="CAF9923983.1"/>
    </source>
</evidence>